<accession>A0A1B6CXD2</accession>
<sequence>MLTLSEESTDFKQYSAVVMCSEVDYDRTSIYIDTDLNQTDCFKPQTNDIGDISTLQYYEKISNDISEDCIYYEEVVDDRSPVSNTSDNFTYLPDDVHCEMKPHCTHWNPRPIPTPPNTFRPI</sequence>
<organism evidence="1">
    <name type="scientific">Clastoptera arizonana</name>
    <name type="common">Arizona spittle bug</name>
    <dbReference type="NCBI Taxonomy" id="38151"/>
    <lineage>
        <taxon>Eukaryota</taxon>
        <taxon>Metazoa</taxon>
        <taxon>Ecdysozoa</taxon>
        <taxon>Arthropoda</taxon>
        <taxon>Hexapoda</taxon>
        <taxon>Insecta</taxon>
        <taxon>Pterygota</taxon>
        <taxon>Neoptera</taxon>
        <taxon>Paraneoptera</taxon>
        <taxon>Hemiptera</taxon>
        <taxon>Auchenorrhyncha</taxon>
        <taxon>Cercopoidea</taxon>
        <taxon>Clastopteridae</taxon>
        <taxon>Clastoptera</taxon>
    </lineage>
</organism>
<gene>
    <name evidence="1" type="ORF">g.44232</name>
</gene>
<dbReference type="AlphaFoldDB" id="A0A1B6CXD2"/>
<dbReference type="EMBL" id="GEDC01019247">
    <property type="protein sequence ID" value="JAS18051.1"/>
    <property type="molecule type" value="Transcribed_RNA"/>
</dbReference>
<proteinExistence type="predicted"/>
<feature type="non-terminal residue" evidence="1">
    <location>
        <position position="122"/>
    </location>
</feature>
<reference evidence="1" key="1">
    <citation type="submission" date="2015-12" db="EMBL/GenBank/DDBJ databases">
        <title>De novo transcriptome assembly of four potential Pierce s Disease insect vectors from Arizona vineyards.</title>
        <authorList>
            <person name="Tassone E.E."/>
        </authorList>
    </citation>
    <scope>NUCLEOTIDE SEQUENCE</scope>
</reference>
<protein>
    <submittedName>
        <fullName evidence="1">Uncharacterized protein</fullName>
    </submittedName>
</protein>
<evidence type="ECO:0000313" key="1">
    <source>
        <dbReference type="EMBL" id="JAS18051.1"/>
    </source>
</evidence>
<name>A0A1B6CXD2_9HEMI</name>